<dbReference type="PRINTS" id="PR00111">
    <property type="entry name" value="ABHYDROLASE"/>
</dbReference>
<accession>A0A381Z5W0</accession>
<dbReference type="Pfam" id="PF00561">
    <property type="entry name" value="Abhydrolase_1"/>
    <property type="match status" value="2"/>
</dbReference>
<feature type="non-terminal residue" evidence="2">
    <location>
        <position position="1"/>
    </location>
</feature>
<sequence length="252" mass="27925">VFVSTGGMDIDKKKSTILLMHGSGLTHIVWSLHEQFYASQGFNVLSVDLPGHGNSEGPSLKSIEKISDWIKSLMLKINIEKIIIVGHSQGGLVGIDFASRYPELIEKIVLVANSYKMPVNQDLIDLAEAGDEKAVLLMMKWGYEGSKAFIGGNPVKKIVNSARDIREVLAVDLNACNNYKNGENAIKQINCPTLCIFGDLDKMVPVKVGLKMSEQITNSKTKIISDCGHMIIFEKAFEMRKLVKEFILKNKK</sequence>
<feature type="domain" description="AB hydrolase-1" evidence="1">
    <location>
        <begin position="181"/>
        <end position="236"/>
    </location>
</feature>
<name>A0A381Z5W0_9ZZZZ</name>
<dbReference type="AlphaFoldDB" id="A0A381Z5W0"/>
<dbReference type="SUPFAM" id="SSF53474">
    <property type="entry name" value="alpha/beta-Hydrolases"/>
    <property type="match status" value="1"/>
</dbReference>
<evidence type="ECO:0000259" key="1">
    <source>
        <dbReference type="Pfam" id="PF00561"/>
    </source>
</evidence>
<dbReference type="PANTHER" id="PTHR43689:SF8">
    <property type="entry name" value="ALPHA_BETA-HYDROLASES SUPERFAMILY PROTEIN"/>
    <property type="match status" value="1"/>
</dbReference>
<evidence type="ECO:0000313" key="2">
    <source>
        <dbReference type="EMBL" id="SVA84620.1"/>
    </source>
</evidence>
<dbReference type="Gene3D" id="3.40.50.1820">
    <property type="entry name" value="alpha/beta hydrolase"/>
    <property type="match status" value="1"/>
</dbReference>
<proteinExistence type="predicted"/>
<dbReference type="EMBL" id="UINC01020064">
    <property type="protein sequence ID" value="SVA84620.1"/>
    <property type="molecule type" value="Genomic_DNA"/>
</dbReference>
<dbReference type="PANTHER" id="PTHR43689">
    <property type="entry name" value="HYDROLASE"/>
    <property type="match status" value="1"/>
</dbReference>
<protein>
    <recommendedName>
        <fullName evidence="1">AB hydrolase-1 domain-containing protein</fullName>
    </recommendedName>
</protein>
<organism evidence="2">
    <name type="scientific">marine metagenome</name>
    <dbReference type="NCBI Taxonomy" id="408172"/>
    <lineage>
        <taxon>unclassified sequences</taxon>
        <taxon>metagenomes</taxon>
        <taxon>ecological metagenomes</taxon>
    </lineage>
</organism>
<reference evidence="2" key="1">
    <citation type="submission" date="2018-05" db="EMBL/GenBank/DDBJ databases">
        <authorList>
            <person name="Lanie J.A."/>
            <person name="Ng W.-L."/>
            <person name="Kazmierczak K.M."/>
            <person name="Andrzejewski T.M."/>
            <person name="Davidsen T.M."/>
            <person name="Wayne K.J."/>
            <person name="Tettelin H."/>
            <person name="Glass J.I."/>
            <person name="Rusch D."/>
            <person name="Podicherti R."/>
            <person name="Tsui H.-C.T."/>
            <person name="Winkler M.E."/>
        </authorList>
    </citation>
    <scope>NUCLEOTIDE SEQUENCE</scope>
</reference>
<feature type="domain" description="AB hydrolase-1" evidence="1">
    <location>
        <begin position="17"/>
        <end position="126"/>
    </location>
</feature>
<dbReference type="InterPro" id="IPR000073">
    <property type="entry name" value="AB_hydrolase_1"/>
</dbReference>
<gene>
    <name evidence="2" type="ORF">METZ01_LOCUS137474</name>
</gene>
<dbReference type="InterPro" id="IPR029058">
    <property type="entry name" value="AB_hydrolase_fold"/>
</dbReference>